<feature type="compositionally biased region" description="Basic and acidic residues" evidence="6">
    <location>
        <begin position="147"/>
        <end position="156"/>
    </location>
</feature>
<comment type="subcellular location">
    <subcellularLocation>
        <location evidence="1">Nucleus</location>
    </subcellularLocation>
</comment>
<dbReference type="PANTHER" id="PTHR16223:SF338">
    <property type="entry name" value="TRANSCRIPTION FACTOR RSL2"/>
    <property type="match status" value="1"/>
</dbReference>
<evidence type="ECO:0000259" key="7">
    <source>
        <dbReference type="PROSITE" id="PS50888"/>
    </source>
</evidence>
<keyword evidence="2" id="KW-0805">Transcription regulation</keyword>
<proteinExistence type="predicted"/>
<dbReference type="FunCoup" id="A0A059ANW8">
    <property type="interactions" value="93"/>
</dbReference>
<keyword evidence="5" id="KW-0539">Nucleus</keyword>
<dbReference type="Gramene" id="KCW55110">
    <property type="protein sequence ID" value="KCW55110"/>
    <property type="gene ID" value="EUGRSUZ_I01069"/>
</dbReference>
<dbReference type="EMBL" id="KK198761">
    <property type="protein sequence ID" value="KCW55110.1"/>
    <property type="molecule type" value="Genomic_DNA"/>
</dbReference>
<reference evidence="8" key="1">
    <citation type="submission" date="2013-07" db="EMBL/GenBank/DDBJ databases">
        <title>The genome of Eucalyptus grandis.</title>
        <authorList>
            <person name="Schmutz J."/>
            <person name="Hayes R."/>
            <person name="Myburg A."/>
            <person name="Tuskan G."/>
            <person name="Grattapaglia D."/>
            <person name="Rokhsar D.S."/>
        </authorList>
    </citation>
    <scope>NUCLEOTIDE SEQUENCE</scope>
    <source>
        <tissue evidence="8">Leaf extractions</tissue>
    </source>
</reference>
<dbReference type="GO" id="GO:0046983">
    <property type="term" value="F:protein dimerization activity"/>
    <property type="evidence" value="ECO:0007669"/>
    <property type="project" value="InterPro"/>
</dbReference>
<name>A0A059ANW8_EUCGR</name>
<dbReference type="PANTHER" id="PTHR16223">
    <property type="entry name" value="TRANSCRIPTION FACTOR BHLH83-RELATED"/>
    <property type="match status" value="1"/>
</dbReference>
<keyword evidence="3" id="KW-0238">DNA-binding</keyword>
<feature type="compositionally biased region" description="Polar residues" evidence="6">
    <location>
        <begin position="261"/>
        <end position="290"/>
    </location>
</feature>
<dbReference type="eggNOG" id="ENOG502R684">
    <property type="taxonomic scope" value="Eukaryota"/>
</dbReference>
<evidence type="ECO:0000256" key="4">
    <source>
        <dbReference type="ARBA" id="ARBA00023163"/>
    </source>
</evidence>
<dbReference type="GO" id="GO:0005634">
    <property type="term" value="C:nucleus"/>
    <property type="evidence" value="ECO:0000318"/>
    <property type="project" value="GO_Central"/>
</dbReference>
<dbReference type="InParanoid" id="A0A059ANW8"/>
<dbReference type="GO" id="GO:0000981">
    <property type="term" value="F:DNA-binding transcription factor activity, RNA polymerase II-specific"/>
    <property type="evidence" value="ECO:0000318"/>
    <property type="project" value="GO_Central"/>
</dbReference>
<dbReference type="GO" id="GO:0048766">
    <property type="term" value="P:root hair initiation"/>
    <property type="evidence" value="ECO:0007669"/>
    <property type="project" value="UniProtKB-ARBA"/>
</dbReference>
<evidence type="ECO:0000256" key="2">
    <source>
        <dbReference type="ARBA" id="ARBA00023015"/>
    </source>
</evidence>
<protein>
    <recommendedName>
        <fullName evidence="7">BHLH domain-containing protein</fullName>
    </recommendedName>
</protein>
<feature type="region of interest" description="Disordered" evidence="6">
    <location>
        <begin position="137"/>
        <end position="156"/>
    </location>
</feature>
<keyword evidence="4" id="KW-0804">Transcription</keyword>
<dbReference type="InterPro" id="IPR011598">
    <property type="entry name" value="bHLH_dom"/>
</dbReference>
<dbReference type="InterPro" id="IPR036638">
    <property type="entry name" value="HLH_DNA-bd_sf"/>
</dbReference>
<accession>A0A059ANW8</accession>
<dbReference type="GO" id="GO:0000978">
    <property type="term" value="F:RNA polymerase II cis-regulatory region sequence-specific DNA binding"/>
    <property type="evidence" value="ECO:0000318"/>
    <property type="project" value="GO_Central"/>
</dbReference>
<organism evidence="8">
    <name type="scientific">Eucalyptus grandis</name>
    <name type="common">Flooded gum</name>
    <dbReference type="NCBI Taxonomy" id="71139"/>
    <lineage>
        <taxon>Eukaryota</taxon>
        <taxon>Viridiplantae</taxon>
        <taxon>Streptophyta</taxon>
        <taxon>Embryophyta</taxon>
        <taxon>Tracheophyta</taxon>
        <taxon>Spermatophyta</taxon>
        <taxon>Magnoliopsida</taxon>
        <taxon>eudicotyledons</taxon>
        <taxon>Gunneridae</taxon>
        <taxon>Pentapetalae</taxon>
        <taxon>rosids</taxon>
        <taxon>malvids</taxon>
        <taxon>Myrtales</taxon>
        <taxon>Myrtaceae</taxon>
        <taxon>Myrtoideae</taxon>
        <taxon>Eucalypteae</taxon>
        <taxon>Eucalyptus</taxon>
    </lineage>
</organism>
<dbReference type="STRING" id="71139.A0A059ANW8"/>
<sequence length="373" mass="41115">METFGANSEVEWGSISGMYFTEESDLMAQWFDKCSLPAELYAGSHFALHSAYLPTYESFNLAGVDGSAFCTSDTLYPNSHSSSPHDEFHSSVSSFLFPSSGDSNYHLSDLNPILVTSSSSLCNELSMSNLRQTGSCLIEGDNSPNREMSEVDESHGSPREMAFMENSLRLKWGSEILPVISAAKDDKDDSNDSSRKRSRNLGEVSKSCTFPKITSLHPGFCFFDDLLKSHEEAKGCTGGQISSTCFSEDDSSSSLELNRGAASSMSPKETASLSPNGKTRASRGSATDPQSLYARKRRERINERLRMLQNLVPNGTKVDISTMLEEAVQYVKFLQLQIKLLSSDDLWMYAPIAYNGMDIGLDLKLIQPSLLHK</sequence>
<dbReference type="SUPFAM" id="SSF47459">
    <property type="entry name" value="HLH, helix-loop-helix DNA-binding domain"/>
    <property type="match status" value="1"/>
</dbReference>
<dbReference type="SMART" id="SM00353">
    <property type="entry name" value="HLH"/>
    <property type="match status" value="1"/>
</dbReference>
<evidence type="ECO:0000256" key="5">
    <source>
        <dbReference type="ARBA" id="ARBA00023242"/>
    </source>
</evidence>
<feature type="domain" description="BHLH" evidence="7">
    <location>
        <begin position="285"/>
        <end position="334"/>
    </location>
</feature>
<dbReference type="AlphaFoldDB" id="A0A059ANW8"/>
<dbReference type="FunFam" id="4.10.280.10:FF:000022">
    <property type="entry name" value="Basic helix-loop-helix transcription factor"/>
    <property type="match status" value="1"/>
</dbReference>
<dbReference type="CDD" id="cd11454">
    <property type="entry name" value="bHLH_AtIND_like"/>
    <property type="match status" value="1"/>
</dbReference>
<dbReference type="InterPro" id="IPR045843">
    <property type="entry name" value="IND-like"/>
</dbReference>
<evidence type="ECO:0000256" key="3">
    <source>
        <dbReference type="ARBA" id="ARBA00023125"/>
    </source>
</evidence>
<evidence type="ECO:0000256" key="1">
    <source>
        <dbReference type="ARBA" id="ARBA00004123"/>
    </source>
</evidence>
<dbReference type="PROSITE" id="PS50888">
    <property type="entry name" value="BHLH"/>
    <property type="match status" value="1"/>
</dbReference>
<evidence type="ECO:0000313" key="8">
    <source>
        <dbReference type="EMBL" id="KCW55110.1"/>
    </source>
</evidence>
<feature type="region of interest" description="Disordered" evidence="6">
    <location>
        <begin position="256"/>
        <end position="296"/>
    </location>
</feature>
<dbReference type="Gene3D" id="4.10.280.10">
    <property type="entry name" value="Helix-loop-helix DNA-binding domain"/>
    <property type="match status" value="1"/>
</dbReference>
<evidence type="ECO:0000256" key="6">
    <source>
        <dbReference type="SAM" id="MobiDB-lite"/>
    </source>
</evidence>
<gene>
    <name evidence="8" type="ORF">EUGRSUZ_I01069</name>
</gene>
<dbReference type="GO" id="GO:0006357">
    <property type="term" value="P:regulation of transcription by RNA polymerase II"/>
    <property type="evidence" value="ECO:0000318"/>
    <property type="project" value="GO_Central"/>
</dbReference>
<dbReference type="Pfam" id="PF00010">
    <property type="entry name" value="HLH"/>
    <property type="match status" value="1"/>
</dbReference>